<dbReference type="Proteomes" id="UP000663874">
    <property type="component" value="Unassembled WGS sequence"/>
</dbReference>
<dbReference type="GO" id="GO:0005921">
    <property type="term" value="C:gap junction"/>
    <property type="evidence" value="ECO:0007669"/>
    <property type="project" value="UniProtKB-UniRule"/>
</dbReference>
<dbReference type="InterPro" id="IPR000990">
    <property type="entry name" value="Innexin"/>
</dbReference>
<reference evidence="10" key="1">
    <citation type="submission" date="2021-02" db="EMBL/GenBank/DDBJ databases">
        <authorList>
            <person name="Nowell W R."/>
        </authorList>
    </citation>
    <scope>NUCLEOTIDE SEQUENCE</scope>
</reference>
<keyword evidence="4 9" id="KW-0812">Transmembrane</keyword>
<evidence type="ECO:0000313" key="10">
    <source>
        <dbReference type="EMBL" id="CAF1074323.1"/>
    </source>
</evidence>
<evidence type="ECO:0000256" key="1">
    <source>
        <dbReference type="ARBA" id="ARBA00004651"/>
    </source>
</evidence>
<dbReference type="GO" id="GO:0034220">
    <property type="term" value="P:monoatomic ion transmembrane transport"/>
    <property type="evidence" value="ECO:0007669"/>
    <property type="project" value="UniProtKB-KW"/>
</dbReference>
<keyword evidence="7 9" id="KW-0472">Membrane</keyword>
<evidence type="ECO:0000256" key="9">
    <source>
        <dbReference type="RuleBase" id="RU010713"/>
    </source>
</evidence>
<dbReference type="PROSITE" id="PS51013">
    <property type="entry name" value="PANNEXIN"/>
    <property type="match status" value="1"/>
</dbReference>
<feature type="transmembrane region" description="Helical" evidence="9">
    <location>
        <begin position="204"/>
        <end position="225"/>
    </location>
</feature>
<feature type="transmembrane region" description="Helical" evidence="9">
    <location>
        <begin position="102"/>
        <end position="121"/>
    </location>
</feature>
<evidence type="ECO:0000256" key="5">
    <source>
        <dbReference type="ARBA" id="ARBA00022989"/>
    </source>
</evidence>
<keyword evidence="6 9" id="KW-0406">Ion transport</keyword>
<keyword evidence="5 9" id="KW-1133">Transmembrane helix</keyword>
<comment type="caution">
    <text evidence="10">The sequence shown here is derived from an EMBL/GenBank/DDBJ whole genome shotgun (WGS) entry which is preliminary data.</text>
</comment>
<feature type="transmembrane region" description="Helical" evidence="9">
    <location>
        <begin position="30"/>
        <end position="53"/>
    </location>
</feature>
<keyword evidence="2 9" id="KW-0813">Transport</keyword>
<dbReference type="GO" id="GO:0005886">
    <property type="term" value="C:plasma membrane"/>
    <property type="evidence" value="ECO:0007669"/>
    <property type="project" value="UniProtKB-SubCell"/>
</dbReference>
<comment type="subcellular location">
    <subcellularLocation>
        <location evidence="1 9">Cell membrane</location>
        <topology evidence="1 9">Multi-pass membrane protein</topology>
    </subcellularLocation>
</comment>
<evidence type="ECO:0000256" key="7">
    <source>
        <dbReference type="ARBA" id="ARBA00023136"/>
    </source>
</evidence>
<comment type="similarity">
    <text evidence="9">Belongs to the pannexin family.</text>
</comment>
<gene>
    <name evidence="9" type="primary">inx</name>
    <name evidence="11" type="ORF">FNK824_LOCUS25324</name>
    <name evidence="10" type="ORF">SEV965_LOCUS14523</name>
</gene>
<dbReference type="PANTHER" id="PTHR11893">
    <property type="entry name" value="INNEXIN"/>
    <property type="match status" value="1"/>
</dbReference>
<evidence type="ECO:0000256" key="4">
    <source>
        <dbReference type="ARBA" id="ARBA00022692"/>
    </source>
</evidence>
<organism evidence="10 12">
    <name type="scientific">Rotaria sordida</name>
    <dbReference type="NCBI Taxonomy" id="392033"/>
    <lineage>
        <taxon>Eukaryota</taxon>
        <taxon>Metazoa</taxon>
        <taxon>Spiralia</taxon>
        <taxon>Gnathifera</taxon>
        <taxon>Rotifera</taxon>
        <taxon>Eurotatoria</taxon>
        <taxon>Bdelloidea</taxon>
        <taxon>Philodinida</taxon>
        <taxon>Philodinidae</taxon>
        <taxon>Rotaria</taxon>
    </lineage>
</organism>
<dbReference type="AlphaFoldDB" id="A0A814MBH9"/>
<evidence type="ECO:0000313" key="11">
    <source>
        <dbReference type="EMBL" id="CAF3989613.1"/>
    </source>
</evidence>
<accession>A0A814MBH9</accession>
<keyword evidence="8 9" id="KW-0407">Ion channel</keyword>
<dbReference type="PANTHER" id="PTHR11893:SF36">
    <property type="entry name" value="INNEXIN-5"/>
    <property type="match status" value="1"/>
</dbReference>
<comment type="caution">
    <text evidence="9">Lacks conserved residue(s) required for the propagation of feature annotation.</text>
</comment>
<dbReference type="EMBL" id="CAJNOU010000726">
    <property type="protein sequence ID" value="CAF1074323.1"/>
    <property type="molecule type" value="Genomic_DNA"/>
</dbReference>
<dbReference type="Pfam" id="PF00876">
    <property type="entry name" value="Innexin"/>
    <property type="match status" value="1"/>
</dbReference>
<keyword evidence="3" id="KW-1003">Cell membrane</keyword>
<comment type="function">
    <text evidence="9">Structural component of the gap junctions.</text>
</comment>
<evidence type="ECO:0000256" key="3">
    <source>
        <dbReference type="ARBA" id="ARBA00022475"/>
    </source>
</evidence>
<evidence type="ECO:0000256" key="8">
    <source>
        <dbReference type="ARBA" id="ARBA00023303"/>
    </source>
</evidence>
<feature type="transmembrane region" description="Helical" evidence="9">
    <location>
        <begin position="65"/>
        <end position="82"/>
    </location>
</feature>
<sequence>MLYPIIEAFSKLGLPSIRNDDFFDRLSRRYSMILFGISFIIVTTAHFVGNPIHCFTQMVDNKHKIDYVNWVCWISSSYYLPFEKPLPNRNQSRPEKIPYYQWVPFILFVMMILCYIPGFIWRRINRNCGIDTKVITSIISDMDPLISENRKDAMDTLVKHIDNALTYHRDYHHGFMYRTWKRFPNLLCCGLGQHSGNYLAFGYILVKLLYITNAIGQLFLLNIFMGNRLHLYGFEVLQKLFHGQKIEAIEKFPRITMCRFILRTLGDNIQPYDVQCLLPMNIYNEKIFLIIWFWLAFVSIISIYGLVKWLYYFTLKSRKNFIRRFLKVNRIDYYLENPTRFETEMLPTFVDRYCRQDGILLLRIVNANMNDVLVGELICALWDHWQKQRQIRINNLPQCSNNYKTKLLDDHDNIQSDLVPLKTPIPIIHDDRYVMLSPRI</sequence>
<dbReference type="PRINTS" id="PR01262">
    <property type="entry name" value="INNEXIN"/>
</dbReference>
<dbReference type="Proteomes" id="UP000663889">
    <property type="component" value="Unassembled WGS sequence"/>
</dbReference>
<dbReference type="EMBL" id="CAJOBE010005911">
    <property type="protein sequence ID" value="CAF3989613.1"/>
    <property type="molecule type" value="Genomic_DNA"/>
</dbReference>
<evidence type="ECO:0000256" key="6">
    <source>
        <dbReference type="ARBA" id="ARBA00023065"/>
    </source>
</evidence>
<evidence type="ECO:0000313" key="12">
    <source>
        <dbReference type="Proteomes" id="UP000663889"/>
    </source>
</evidence>
<proteinExistence type="inferred from homology"/>
<name>A0A814MBH9_9BILA</name>
<protein>
    <recommendedName>
        <fullName evidence="9">Innexin</fullName>
    </recommendedName>
</protein>
<feature type="transmembrane region" description="Helical" evidence="9">
    <location>
        <begin position="287"/>
        <end position="314"/>
    </location>
</feature>
<evidence type="ECO:0000256" key="2">
    <source>
        <dbReference type="ARBA" id="ARBA00022448"/>
    </source>
</evidence>